<proteinExistence type="predicted"/>
<evidence type="ECO:0000313" key="2">
    <source>
        <dbReference type="Proteomes" id="UP001054945"/>
    </source>
</evidence>
<organism evidence="1 2">
    <name type="scientific">Caerostris extrusa</name>
    <name type="common">Bark spider</name>
    <name type="synonym">Caerostris bankana</name>
    <dbReference type="NCBI Taxonomy" id="172846"/>
    <lineage>
        <taxon>Eukaryota</taxon>
        <taxon>Metazoa</taxon>
        <taxon>Ecdysozoa</taxon>
        <taxon>Arthropoda</taxon>
        <taxon>Chelicerata</taxon>
        <taxon>Arachnida</taxon>
        <taxon>Araneae</taxon>
        <taxon>Araneomorphae</taxon>
        <taxon>Entelegynae</taxon>
        <taxon>Araneoidea</taxon>
        <taxon>Araneidae</taxon>
        <taxon>Caerostris</taxon>
    </lineage>
</organism>
<evidence type="ECO:0000313" key="1">
    <source>
        <dbReference type="EMBL" id="GIY10418.1"/>
    </source>
</evidence>
<dbReference type="EMBL" id="BPLR01006523">
    <property type="protein sequence ID" value="GIY10418.1"/>
    <property type="molecule type" value="Genomic_DNA"/>
</dbReference>
<comment type="caution">
    <text evidence="1">The sequence shown here is derived from an EMBL/GenBank/DDBJ whole genome shotgun (WGS) entry which is preliminary data.</text>
</comment>
<reference evidence="1 2" key="1">
    <citation type="submission" date="2021-06" db="EMBL/GenBank/DDBJ databases">
        <title>Caerostris extrusa draft genome.</title>
        <authorList>
            <person name="Kono N."/>
            <person name="Arakawa K."/>
        </authorList>
    </citation>
    <scope>NUCLEOTIDE SEQUENCE [LARGE SCALE GENOMIC DNA]</scope>
</reference>
<keyword evidence="2" id="KW-1185">Reference proteome</keyword>
<name>A0AAV4QK26_CAEEX</name>
<dbReference type="AlphaFoldDB" id="A0AAV4QK26"/>
<protein>
    <submittedName>
        <fullName evidence="1">Uncharacterized protein</fullName>
    </submittedName>
</protein>
<sequence>MRVIHEKSLIFFKTQSSEKPFQDLSNISLQISQSQETPLKTLQKSIVFSAKIFRIAKEYMFDFPLDLLFPILPEGRKHKRHPEEKELSYRWNSASLCLNRCRCASGAQASLPGLLTLSSAN</sequence>
<dbReference type="Proteomes" id="UP001054945">
    <property type="component" value="Unassembled WGS sequence"/>
</dbReference>
<gene>
    <name evidence="1" type="ORF">CEXT_375781</name>
</gene>
<accession>A0AAV4QK26</accession>